<comment type="caution">
    <text evidence="6">The sequence shown here is derived from an EMBL/GenBank/DDBJ whole genome shotgun (WGS) entry which is preliminary data.</text>
</comment>
<dbReference type="RefSeq" id="WP_302076264.1">
    <property type="nucleotide sequence ID" value="NZ_JAUKWQ010000002.1"/>
</dbReference>
<protein>
    <submittedName>
        <fullName evidence="6">ABC transporter ATP-binding protein</fullName>
    </submittedName>
</protein>
<gene>
    <name evidence="6" type="ORF">Q2T52_08425</name>
</gene>
<keyword evidence="3" id="KW-0547">Nucleotide-binding</keyword>
<dbReference type="GO" id="GO:0005524">
    <property type="term" value="F:ATP binding"/>
    <property type="evidence" value="ECO:0007669"/>
    <property type="project" value="UniProtKB-KW"/>
</dbReference>
<dbReference type="Proteomes" id="UP001169006">
    <property type="component" value="Unassembled WGS sequence"/>
</dbReference>
<dbReference type="SMART" id="SM00382">
    <property type="entry name" value="AAA"/>
    <property type="match status" value="1"/>
</dbReference>
<name>A0ABT8SUK2_9HYPH</name>
<dbReference type="Pfam" id="PF00005">
    <property type="entry name" value="ABC_tran"/>
    <property type="match status" value="1"/>
</dbReference>
<comment type="similarity">
    <text evidence="1">Belongs to the ABC transporter superfamily.</text>
</comment>
<dbReference type="InterPro" id="IPR003439">
    <property type="entry name" value="ABC_transporter-like_ATP-bd"/>
</dbReference>
<dbReference type="EMBL" id="JAUKWQ010000002">
    <property type="protein sequence ID" value="MDO1582119.1"/>
    <property type="molecule type" value="Genomic_DNA"/>
</dbReference>
<reference evidence="6" key="2">
    <citation type="submission" date="2023-07" db="EMBL/GenBank/DDBJ databases">
        <authorList>
            <person name="Sun H."/>
        </authorList>
    </citation>
    <scope>NUCLEOTIDE SEQUENCE</scope>
    <source>
        <strain evidence="6">05753</strain>
    </source>
</reference>
<keyword evidence="7" id="KW-1185">Reference proteome</keyword>
<dbReference type="SUPFAM" id="SSF52540">
    <property type="entry name" value="P-loop containing nucleoside triphosphate hydrolases"/>
    <property type="match status" value="1"/>
</dbReference>
<organism evidence="6 7">
    <name type="scientific">Rhizobium oryzicola</name>
    <dbReference type="NCBI Taxonomy" id="1232668"/>
    <lineage>
        <taxon>Bacteria</taxon>
        <taxon>Pseudomonadati</taxon>
        <taxon>Pseudomonadota</taxon>
        <taxon>Alphaproteobacteria</taxon>
        <taxon>Hyphomicrobiales</taxon>
        <taxon>Rhizobiaceae</taxon>
        <taxon>Rhizobium/Agrobacterium group</taxon>
        <taxon>Rhizobium</taxon>
    </lineage>
</organism>
<evidence type="ECO:0000256" key="4">
    <source>
        <dbReference type="ARBA" id="ARBA00022840"/>
    </source>
</evidence>
<evidence type="ECO:0000313" key="6">
    <source>
        <dbReference type="EMBL" id="MDO1582119.1"/>
    </source>
</evidence>
<reference evidence="6" key="1">
    <citation type="journal article" date="2015" name="Int. J. Syst. Evol. Microbiol.">
        <title>Rhizobium oryzicola sp. nov., potential plant-growth-promoting endophytic bacteria isolated from rice roots.</title>
        <authorList>
            <person name="Zhang X.X."/>
            <person name="Gao J.S."/>
            <person name="Cao Y.H."/>
            <person name="Sheirdil R.A."/>
            <person name="Wang X.C."/>
            <person name="Zhang L."/>
        </authorList>
    </citation>
    <scope>NUCLEOTIDE SEQUENCE</scope>
    <source>
        <strain evidence="6">05753</strain>
    </source>
</reference>
<accession>A0ABT8SUK2</accession>
<evidence type="ECO:0000256" key="3">
    <source>
        <dbReference type="ARBA" id="ARBA00022741"/>
    </source>
</evidence>
<proteinExistence type="inferred from homology"/>
<dbReference type="CDD" id="cd03293">
    <property type="entry name" value="ABC_NrtD_SsuB_transporters"/>
    <property type="match status" value="1"/>
</dbReference>
<feature type="domain" description="ABC transporter" evidence="5">
    <location>
        <begin position="20"/>
        <end position="251"/>
    </location>
</feature>
<dbReference type="InterPro" id="IPR017871">
    <property type="entry name" value="ABC_transporter-like_CS"/>
</dbReference>
<evidence type="ECO:0000313" key="7">
    <source>
        <dbReference type="Proteomes" id="UP001169006"/>
    </source>
</evidence>
<evidence type="ECO:0000256" key="2">
    <source>
        <dbReference type="ARBA" id="ARBA00022448"/>
    </source>
</evidence>
<dbReference type="PROSITE" id="PS00211">
    <property type="entry name" value="ABC_TRANSPORTER_1"/>
    <property type="match status" value="1"/>
</dbReference>
<dbReference type="PANTHER" id="PTHR42788">
    <property type="entry name" value="TAURINE IMPORT ATP-BINDING PROTEIN-RELATED"/>
    <property type="match status" value="1"/>
</dbReference>
<dbReference type="InterPro" id="IPR027417">
    <property type="entry name" value="P-loop_NTPase"/>
</dbReference>
<dbReference type="PANTHER" id="PTHR42788:SF19">
    <property type="entry name" value="ALIPHATIC SULFONATES IMPORT ATP-BINDING PROTEIN SSUB 2"/>
    <property type="match status" value="1"/>
</dbReference>
<dbReference type="Gene3D" id="3.40.50.300">
    <property type="entry name" value="P-loop containing nucleotide triphosphate hydrolases"/>
    <property type="match status" value="1"/>
</dbReference>
<dbReference type="InterPro" id="IPR003593">
    <property type="entry name" value="AAA+_ATPase"/>
</dbReference>
<keyword evidence="4 6" id="KW-0067">ATP-binding</keyword>
<evidence type="ECO:0000259" key="5">
    <source>
        <dbReference type="PROSITE" id="PS50893"/>
    </source>
</evidence>
<keyword evidence="2" id="KW-0813">Transport</keyword>
<dbReference type="InterPro" id="IPR050166">
    <property type="entry name" value="ABC_transporter_ATP-bind"/>
</dbReference>
<evidence type="ECO:0000256" key="1">
    <source>
        <dbReference type="ARBA" id="ARBA00005417"/>
    </source>
</evidence>
<dbReference type="PROSITE" id="PS50893">
    <property type="entry name" value="ABC_TRANSPORTER_2"/>
    <property type="match status" value="1"/>
</dbReference>
<sequence>MTDLQSQEPPPSTTHKRPLVTMRNVSKSFSSGTLALSDMSLTVEGGEFVSLLGPSGCGKSTALRIISGLGDVTTGSIDWPSSRINSKGLPDGDISFVFQEPTLMPWQTVFGNVYLPLRLKGVSKADASDAITAALETVGLKDFAKAYPRELSGGMKMRVSIARALVTKPKLLLMDEPFAALDEITRQKLNDDVLRLWRETGITVIFVTHSVFESAYLSNRIVVMKARPGRVHADFPLQTSLERGPLYRTSEEYRAACEKVSASLLEAIGGPEAAAMEMH</sequence>